<organism evidence="2 3">
    <name type="scientific">Apostasia shenzhenica</name>
    <dbReference type="NCBI Taxonomy" id="1088818"/>
    <lineage>
        <taxon>Eukaryota</taxon>
        <taxon>Viridiplantae</taxon>
        <taxon>Streptophyta</taxon>
        <taxon>Embryophyta</taxon>
        <taxon>Tracheophyta</taxon>
        <taxon>Spermatophyta</taxon>
        <taxon>Magnoliopsida</taxon>
        <taxon>Liliopsida</taxon>
        <taxon>Asparagales</taxon>
        <taxon>Orchidaceae</taxon>
        <taxon>Apostasioideae</taxon>
        <taxon>Apostasia</taxon>
    </lineage>
</organism>
<comment type="similarity">
    <text evidence="1">Belongs to the phosphatidylethanolamine-binding protein family.</text>
</comment>
<dbReference type="AlphaFoldDB" id="A0A2I0A7Z8"/>
<evidence type="ECO:0000256" key="1">
    <source>
        <dbReference type="ARBA" id="ARBA00007091"/>
    </source>
</evidence>
<dbReference type="CDD" id="cd00866">
    <property type="entry name" value="PEBP_euk"/>
    <property type="match status" value="1"/>
</dbReference>
<sequence length="173" mass="19508">MSRDCLTVANVLRDVLDPFRALISLRASYGEKLIYNGSDWRTPAIANRPRVDVGGEDLRVSYTLVMIDPDAPSPSNPSLREYLHWLVTDIPATTDARFGRELVCYESPKPSHGIHRIVLVLFQQMGRETVFAPAMRQNFNTRMFAQEYNLGQPVAATYFHCQRPAGSGGPRLR</sequence>
<dbReference type="PANTHER" id="PTHR11362:SF106">
    <property type="entry name" value="OS01G0202700 PROTEIN"/>
    <property type="match status" value="1"/>
</dbReference>
<dbReference type="SMR" id="A0A2I0A7Z8"/>
<dbReference type="PANTHER" id="PTHR11362">
    <property type="entry name" value="PHOSPHATIDYLETHANOLAMINE-BINDING PROTEIN"/>
    <property type="match status" value="1"/>
</dbReference>
<keyword evidence="3" id="KW-1185">Reference proteome</keyword>
<dbReference type="InterPro" id="IPR001858">
    <property type="entry name" value="Phosphatidylethanolamine-bd_CS"/>
</dbReference>
<dbReference type="STRING" id="1088818.A0A2I0A7Z8"/>
<dbReference type="InterPro" id="IPR008914">
    <property type="entry name" value="PEBP"/>
</dbReference>
<accession>A0A2I0A7Z8</accession>
<name>A0A2I0A7Z8_9ASPA</name>
<dbReference type="Proteomes" id="UP000236161">
    <property type="component" value="Unassembled WGS sequence"/>
</dbReference>
<evidence type="ECO:0000313" key="2">
    <source>
        <dbReference type="EMBL" id="PKA51672.1"/>
    </source>
</evidence>
<proteinExistence type="inferred from homology"/>
<dbReference type="SUPFAM" id="SSF49777">
    <property type="entry name" value="PEBP-like"/>
    <property type="match status" value="1"/>
</dbReference>
<reference evidence="2 3" key="1">
    <citation type="journal article" date="2017" name="Nature">
        <title>The Apostasia genome and the evolution of orchids.</title>
        <authorList>
            <person name="Zhang G.Q."/>
            <person name="Liu K.W."/>
            <person name="Li Z."/>
            <person name="Lohaus R."/>
            <person name="Hsiao Y.Y."/>
            <person name="Niu S.C."/>
            <person name="Wang J.Y."/>
            <person name="Lin Y.C."/>
            <person name="Xu Q."/>
            <person name="Chen L.J."/>
            <person name="Yoshida K."/>
            <person name="Fujiwara S."/>
            <person name="Wang Z.W."/>
            <person name="Zhang Y.Q."/>
            <person name="Mitsuda N."/>
            <person name="Wang M."/>
            <person name="Liu G.H."/>
            <person name="Pecoraro L."/>
            <person name="Huang H.X."/>
            <person name="Xiao X.J."/>
            <person name="Lin M."/>
            <person name="Wu X.Y."/>
            <person name="Wu W.L."/>
            <person name="Chen Y.Y."/>
            <person name="Chang S.B."/>
            <person name="Sakamoto S."/>
            <person name="Ohme-Takagi M."/>
            <person name="Yagi M."/>
            <person name="Zeng S.J."/>
            <person name="Shen C.Y."/>
            <person name="Yeh C.M."/>
            <person name="Luo Y.B."/>
            <person name="Tsai W.C."/>
            <person name="Van de Peer Y."/>
            <person name="Liu Z.J."/>
        </authorList>
    </citation>
    <scope>NUCLEOTIDE SEQUENCE [LARGE SCALE GENOMIC DNA]</scope>
    <source>
        <strain evidence="3">cv. Shenzhen</strain>
        <tissue evidence="2">Stem</tissue>
    </source>
</reference>
<evidence type="ECO:0000313" key="3">
    <source>
        <dbReference type="Proteomes" id="UP000236161"/>
    </source>
</evidence>
<dbReference type="InterPro" id="IPR036610">
    <property type="entry name" value="PEBP-like_sf"/>
</dbReference>
<dbReference type="OrthoDB" id="2506647at2759"/>
<gene>
    <name evidence="2" type="primary">FT</name>
    <name evidence="2" type="ORF">AXF42_Ash003039</name>
</gene>
<dbReference type="InterPro" id="IPR035810">
    <property type="entry name" value="PEBP_euk"/>
</dbReference>
<dbReference type="Gene3D" id="3.90.280.10">
    <property type="entry name" value="PEBP-like"/>
    <property type="match status" value="1"/>
</dbReference>
<dbReference type="Pfam" id="PF01161">
    <property type="entry name" value="PBP"/>
    <property type="match status" value="1"/>
</dbReference>
<protein>
    <submittedName>
        <fullName evidence="2">Protein flowering locus T</fullName>
    </submittedName>
</protein>
<dbReference type="PROSITE" id="PS01220">
    <property type="entry name" value="PBP"/>
    <property type="match status" value="1"/>
</dbReference>
<dbReference type="EMBL" id="KZ452013">
    <property type="protein sequence ID" value="PKA51672.1"/>
    <property type="molecule type" value="Genomic_DNA"/>
</dbReference>